<dbReference type="Proteomes" id="UP000094527">
    <property type="component" value="Unassembled WGS sequence"/>
</dbReference>
<sequence length="114" mass="13890">MCEKCRDPASRITLQPYAEVFFRAGVLGQLEEIRDERLGKIITWMQSTVRGYISKKTYKRMLDQRVALQVVQRNLRRYMNLRLWPWYRLWQKIKPLLQVSRVEDEIKNEIEKVF</sequence>
<reference evidence="1 2" key="1">
    <citation type="journal article" date="2016" name="Genome Biol. Evol.">
        <title>Gene Family Evolution Reflects Adaptation to Soil Environmental Stressors in the Genome of the Collembolan Orchesella cincta.</title>
        <authorList>
            <person name="Faddeeva-Vakhrusheva A."/>
            <person name="Derks M.F."/>
            <person name="Anvar S.Y."/>
            <person name="Agamennone V."/>
            <person name="Suring W."/>
            <person name="Smit S."/>
            <person name="van Straalen N.M."/>
            <person name="Roelofs D."/>
        </authorList>
    </citation>
    <scope>NUCLEOTIDE SEQUENCE [LARGE SCALE GENOMIC DNA]</scope>
    <source>
        <tissue evidence="1">Mixed pool</tissue>
    </source>
</reference>
<dbReference type="Gene3D" id="1.20.5.4820">
    <property type="match status" value="1"/>
</dbReference>
<protein>
    <submittedName>
        <fullName evidence="1">Myosin heavy chain, muscle</fullName>
    </submittedName>
</protein>
<dbReference type="PROSITE" id="PS50096">
    <property type="entry name" value="IQ"/>
    <property type="match status" value="1"/>
</dbReference>
<dbReference type="EMBL" id="LJIJ01000286">
    <property type="protein sequence ID" value="ODM99351.1"/>
    <property type="molecule type" value="Genomic_DNA"/>
</dbReference>
<dbReference type="STRING" id="48709.A0A1D2N2A2"/>
<keyword evidence="2" id="KW-1185">Reference proteome</keyword>
<dbReference type="InterPro" id="IPR027417">
    <property type="entry name" value="P-loop_NTPase"/>
</dbReference>
<dbReference type="OrthoDB" id="312459at2759"/>
<proteinExistence type="predicted"/>
<accession>A0A1D2N2A2</accession>
<name>A0A1D2N2A2_ORCCI</name>
<organism evidence="1 2">
    <name type="scientific">Orchesella cincta</name>
    <name type="common">Springtail</name>
    <name type="synonym">Podura cincta</name>
    <dbReference type="NCBI Taxonomy" id="48709"/>
    <lineage>
        <taxon>Eukaryota</taxon>
        <taxon>Metazoa</taxon>
        <taxon>Ecdysozoa</taxon>
        <taxon>Arthropoda</taxon>
        <taxon>Hexapoda</taxon>
        <taxon>Collembola</taxon>
        <taxon>Entomobryomorpha</taxon>
        <taxon>Entomobryoidea</taxon>
        <taxon>Orchesellidae</taxon>
        <taxon>Orchesellinae</taxon>
        <taxon>Orchesella</taxon>
    </lineage>
</organism>
<comment type="caution">
    <text evidence="1">The sequence shown here is derived from an EMBL/GenBank/DDBJ whole genome shotgun (WGS) entry which is preliminary data.</text>
</comment>
<evidence type="ECO:0000313" key="1">
    <source>
        <dbReference type="EMBL" id="ODM99351.1"/>
    </source>
</evidence>
<evidence type="ECO:0000313" key="2">
    <source>
        <dbReference type="Proteomes" id="UP000094527"/>
    </source>
</evidence>
<dbReference type="AlphaFoldDB" id="A0A1D2N2A2"/>
<dbReference type="SUPFAM" id="SSF52540">
    <property type="entry name" value="P-loop containing nucleoside triphosphate hydrolases"/>
    <property type="match status" value="1"/>
</dbReference>
<gene>
    <name evidence="1" type="ORF">Ocin01_07318</name>
</gene>